<dbReference type="GO" id="GO:0051231">
    <property type="term" value="P:spindle elongation"/>
    <property type="evidence" value="ECO:0007669"/>
    <property type="project" value="TreeGrafter"/>
</dbReference>
<evidence type="ECO:0000259" key="6">
    <source>
        <dbReference type="PROSITE" id="PS50067"/>
    </source>
</evidence>
<evidence type="ECO:0000256" key="3">
    <source>
        <dbReference type="RuleBase" id="RU368090"/>
    </source>
</evidence>
<reference evidence="7 8" key="1">
    <citation type="journal article" date="2016" name="G3 (Bethesda)">
        <title>First Draft Assembly and Annotation of the Genome of a California Endemic Oak Quercus lobata Nee (Fagaceae).</title>
        <authorList>
            <person name="Sork V.L."/>
            <person name="Fitz-Gibbon S.T."/>
            <person name="Puiu D."/>
            <person name="Crepeau M."/>
            <person name="Gugger P.F."/>
            <person name="Sherman R."/>
            <person name="Stevens K."/>
            <person name="Langley C.H."/>
            <person name="Pellegrini M."/>
            <person name="Salzberg S.L."/>
        </authorList>
    </citation>
    <scope>NUCLEOTIDE SEQUENCE [LARGE SCALE GENOMIC DNA]</scope>
    <source>
        <strain evidence="7 8">cv. SW786</strain>
    </source>
</reference>
<dbReference type="GO" id="GO:0007052">
    <property type="term" value="P:mitotic spindle organization"/>
    <property type="evidence" value="ECO:0007669"/>
    <property type="project" value="TreeGrafter"/>
</dbReference>
<keyword evidence="3" id="KW-0862">Zinc</keyword>
<dbReference type="GO" id="GO:0005737">
    <property type="term" value="C:cytoplasm"/>
    <property type="evidence" value="ECO:0007669"/>
    <property type="project" value="UniProtKB-SubCell"/>
</dbReference>
<dbReference type="Gene3D" id="1.20.58.1980">
    <property type="match status" value="1"/>
</dbReference>
<keyword evidence="8" id="KW-1185">Reference proteome</keyword>
<keyword evidence="3" id="KW-0479">Metal-binding</keyword>
<dbReference type="PANTHER" id="PTHR47969:SF6">
    <property type="entry name" value="KINESIN-LIKE PROTEIN KIN-4C"/>
    <property type="match status" value="1"/>
</dbReference>
<dbReference type="AlphaFoldDB" id="A0A7N2MK74"/>
<evidence type="ECO:0000256" key="4">
    <source>
        <dbReference type="SAM" id="Coils"/>
    </source>
</evidence>
<keyword evidence="3" id="KW-0227">DNA damage</keyword>
<dbReference type="InParanoid" id="A0A7N2MK74"/>
<keyword evidence="4" id="KW-0175">Coiled coil</keyword>
<keyword evidence="3" id="KW-0234">DNA repair</keyword>
<dbReference type="GO" id="GO:0006355">
    <property type="term" value="P:regulation of DNA-templated transcription"/>
    <property type="evidence" value="ECO:0007669"/>
    <property type="project" value="InterPro"/>
</dbReference>
<dbReference type="Pfam" id="PF00225">
    <property type="entry name" value="Kinesin"/>
    <property type="match status" value="2"/>
</dbReference>
<evidence type="ECO:0000256" key="1">
    <source>
        <dbReference type="ARBA" id="ARBA00023175"/>
    </source>
</evidence>
<dbReference type="InterPro" id="IPR001752">
    <property type="entry name" value="Kinesin_motor_dom"/>
</dbReference>
<dbReference type="GO" id="GO:0008017">
    <property type="term" value="F:microtubule binding"/>
    <property type="evidence" value="ECO:0007669"/>
    <property type="project" value="InterPro"/>
</dbReference>
<keyword evidence="3" id="KW-0804">Transcription</keyword>
<dbReference type="Gene3D" id="3.40.50.410">
    <property type="entry name" value="von Willebrand factor, type A domain"/>
    <property type="match status" value="1"/>
</dbReference>
<dbReference type="GO" id="GO:0006289">
    <property type="term" value="P:nucleotide-excision repair"/>
    <property type="evidence" value="ECO:0007669"/>
    <property type="project" value="UniProtKB-UniRule"/>
</dbReference>
<comment type="similarity">
    <text evidence="2">Belongs to the TRAFAC class myosin-kinesin ATPase superfamily. Kinesin family.</text>
</comment>
<dbReference type="InterPro" id="IPR004600">
    <property type="entry name" value="TFIIH_Tfb4/GTF2H3"/>
</dbReference>
<keyword evidence="3" id="KW-0805">Transcription regulation</keyword>
<dbReference type="PANTHER" id="PTHR47969">
    <property type="entry name" value="CHROMOSOME-ASSOCIATED KINESIN KIF4A-RELATED"/>
    <property type="match status" value="1"/>
</dbReference>
<dbReference type="EMBL" id="LRBV02000009">
    <property type="status" value="NOT_ANNOTATED_CDS"/>
    <property type="molecule type" value="Genomic_DNA"/>
</dbReference>
<comment type="caution">
    <text evidence="2">Lacks conserved residue(s) required for the propagation of feature annotation.</text>
</comment>
<dbReference type="GO" id="GO:0003777">
    <property type="term" value="F:microtubule motor activity"/>
    <property type="evidence" value="ECO:0007669"/>
    <property type="project" value="InterPro"/>
</dbReference>
<dbReference type="SMART" id="SM00129">
    <property type="entry name" value="KISc"/>
    <property type="match status" value="1"/>
</dbReference>
<evidence type="ECO:0000313" key="8">
    <source>
        <dbReference type="Proteomes" id="UP000594261"/>
    </source>
</evidence>
<keyword evidence="3" id="KW-0863">Zinc-finger</keyword>
<organism evidence="7 8">
    <name type="scientific">Quercus lobata</name>
    <name type="common">Valley oak</name>
    <dbReference type="NCBI Taxonomy" id="97700"/>
    <lineage>
        <taxon>Eukaryota</taxon>
        <taxon>Viridiplantae</taxon>
        <taxon>Streptophyta</taxon>
        <taxon>Embryophyta</taxon>
        <taxon>Tracheophyta</taxon>
        <taxon>Spermatophyta</taxon>
        <taxon>Magnoliopsida</taxon>
        <taxon>eudicotyledons</taxon>
        <taxon>Gunneridae</taxon>
        <taxon>Pentapetalae</taxon>
        <taxon>rosids</taxon>
        <taxon>fabids</taxon>
        <taxon>Fagales</taxon>
        <taxon>Fagaceae</taxon>
        <taxon>Quercus</taxon>
    </lineage>
</organism>
<accession>A0A7N2MK74</accession>
<evidence type="ECO:0000256" key="5">
    <source>
        <dbReference type="SAM" id="MobiDB-lite"/>
    </source>
</evidence>
<dbReference type="InterPro" id="IPR036465">
    <property type="entry name" value="vWFA_dom_sf"/>
</dbReference>
<dbReference type="GO" id="GO:0005875">
    <property type="term" value="C:microtubule associated complex"/>
    <property type="evidence" value="ECO:0007669"/>
    <property type="project" value="TreeGrafter"/>
</dbReference>
<keyword evidence="3" id="KW-0539">Nucleus</keyword>
<proteinExistence type="inferred from homology"/>
<dbReference type="PROSITE" id="PS50067">
    <property type="entry name" value="KINESIN_MOTOR_2"/>
    <property type="match status" value="2"/>
</dbReference>
<sequence length="561" mass="61469">MENSEARSSQRVRVAVSIRPDDGTDCISVVHGEPLPQVQIGSESFTFDYVYGGSTGSPASALYGDCVSPLVDALFDGRNATLIAYGQTGSVKTYTMGTNYSGKGSNVGVIPKVMEDIFQRVEVMKDSREFVIRVSFIEAEVRTKDEMATHLSCGSHSRATESTDMNDQSSCSHAIFTITMEQKKVARFIAGVTNEDIGDDNICAKLLLLDLAGSECAKRTGADSKFLVEGSTDSLRGNSKTVMIACVRPAIANRKETLSTLKYTNHARNIQNKAVVLQRKTEKASMSTKCCIDCREKDSEIRDLKEKVVKLEMEKADCREKDSEIRDLKEKVATLSKYASKLEMEKAKLIHQEESLGYRSSSRLEDMDTSESEYLDDSDDDDWVPKSEEEEEKPVKKRICRTSVAFNPLDTLVCSSCSKNSSCKTIRCPCHASGRSCGTSCAFTNIWEQILCVQGSSDGPEQYVAIMNSIFSAQRSMVPIDSCYIGSNNSAFLQQASYITGGVYQKPQQLDGLFQYLSVEGLGGGSSKLASTAGFVGTTSLSQQRLEMFGLCDKKTLCGQS</sequence>
<comment type="subunit">
    <text evidence="3">Component of the 7-subunit TFIIH core complex composed of XPB, XPD, TFB1/GTF2H1, GTF2H2/P44, TFB4/GTF2H3, TFB2/GTF2H4 and TFB5/GTF2H5, which is active in NER. The core complex associates with the 3-subunit CDK-activating kinase (CAK) module composed of CYCH1/cyclin H1, CDKD and MAT1/At4g30820 to form the 10-subunit holoenzyme (holo-TFIIH) active in transcription.</text>
</comment>
<dbReference type="EnsemblPlants" id="QL09p036498:mrna">
    <property type="protein sequence ID" value="QL09p036498:mrna"/>
    <property type="gene ID" value="QL09p036498"/>
</dbReference>
<comment type="subcellular location">
    <subcellularLocation>
        <location evidence="3">Nucleus</location>
    </subcellularLocation>
</comment>
<keyword evidence="1" id="KW-0505">Motor protein</keyword>
<protein>
    <recommendedName>
        <fullName evidence="3">General transcription and DNA repair factor IIH subunit TFB4</fullName>
    </recommendedName>
    <alternativeName>
        <fullName evidence="3">RNA polymerase II transcription factor B subunit 4</fullName>
    </alternativeName>
</protein>
<dbReference type="GO" id="GO:0008270">
    <property type="term" value="F:zinc ion binding"/>
    <property type="evidence" value="ECO:0007669"/>
    <property type="project" value="UniProtKB-KW"/>
</dbReference>
<evidence type="ECO:0000313" key="7">
    <source>
        <dbReference type="EnsemblPlants" id="QL09p036498:mrna"/>
    </source>
</evidence>
<dbReference type="GO" id="GO:0007018">
    <property type="term" value="P:microtubule-based movement"/>
    <property type="evidence" value="ECO:0007669"/>
    <property type="project" value="InterPro"/>
</dbReference>
<dbReference type="SUPFAM" id="SSF52540">
    <property type="entry name" value="P-loop containing nucleoside triphosphate hydrolases"/>
    <property type="match status" value="1"/>
</dbReference>
<dbReference type="GO" id="GO:0005524">
    <property type="term" value="F:ATP binding"/>
    <property type="evidence" value="ECO:0007669"/>
    <property type="project" value="UniProtKB-KW"/>
</dbReference>
<dbReference type="Proteomes" id="UP000594261">
    <property type="component" value="Chromosome 9"/>
</dbReference>
<dbReference type="InterPro" id="IPR027417">
    <property type="entry name" value="P-loop_NTPase"/>
</dbReference>
<dbReference type="Gramene" id="QL09p036498:mrna">
    <property type="protein sequence ID" value="QL09p036498:mrna"/>
    <property type="gene ID" value="QL09p036498"/>
</dbReference>
<feature type="domain" description="Kinesin motor" evidence="6">
    <location>
        <begin position="233"/>
        <end position="270"/>
    </location>
</feature>
<dbReference type="PRINTS" id="PR00380">
    <property type="entry name" value="KINESINHEAVY"/>
</dbReference>
<dbReference type="GO" id="GO:0000439">
    <property type="term" value="C:transcription factor TFIIH core complex"/>
    <property type="evidence" value="ECO:0007669"/>
    <property type="project" value="UniProtKB-UniRule"/>
</dbReference>
<dbReference type="Gene3D" id="3.40.850.10">
    <property type="entry name" value="Kinesin motor domain"/>
    <property type="match status" value="2"/>
</dbReference>
<dbReference type="Pfam" id="PF03850">
    <property type="entry name" value="Tfb4"/>
    <property type="match status" value="1"/>
</dbReference>
<dbReference type="InterPro" id="IPR027640">
    <property type="entry name" value="Kinesin-like_fam"/>
</dbReference>
<comment type="function">
    <text evidence="3">Component of the general transcription and DNA repair factor IIH (TFIIH) core complex, which is involved in general and transcription-coupled nucleotide excision repair (NER) of damaged DNA and, when complexed to CAK, in RNA transcription by RNA polymerase II. In NER, TFIIH acts by opening DNA around the lesion to allow the excision of the damaged oligonucleotide and its replacement by a new DNA fragment. In transcription, TFIIH has an essential role in transcription initiation. When the pre-initiation complex (PIC) has been established, TFIIH is required for promoter opening and promoter escape. Phosphorylation of the C-terminal tail (CTD) of the largest subunit of RNA polymerase II by the kinase module CAK controls the initiation of transcription.</text>
</comment>
<feature type="domain" description="Kinesin motor" evidence="6">
    <location>
        <begin position="11"/>
        <end position="138"/>
    </location>
</feature>
<reference evidence="7" key="2">
    <citation type="submission" date="2021-01" db="UniProtKB">
        <authorList>
            <consortium name="EnsemblPlants"/>
        </authorList>
    </citation>
    <scope>IDENTIFICATION</scope>
</reference>
<dbReference type="GO" id="GO:0005675">
    <property type="term" value="C:transcription factor TFIIH holo complex"/>
    <property type="evidence" value="ECO:0007669"/>
    <property type="project" value="UniProtKB-UniRule"/>
</dbReference>
<feature type="compositionally biased region" description="Acidic residues" evidence="5">
    <location>
        <begin position="367"/>
        <end position="390"/>
    </location>
</feature>
<feature type="coiled-coil region" evidence="4">
    <location>
        <begin position="294"/>
        <end position="345"/>
    </location>
</feature>
<dbReference type="InterPro" id="IPR036961">
    <property type="entry name" value="Kinesin_motor_dom_sf"/>
</dbReference>
<name>A0A7N2MK74_QUELO</name>
<comment type="similarity">
    <text evidence="3">Belongs to the TFB4 family.</text>
</comment>
<evidence type="ECO:0000256" key="2">
    <source>
        <dbReference type="PROSITE-ProRule" id="PRU00283"/>
    </source>
</evidence>
<feature type="region of interest" description="Disordered" evidence="5">
    <location>
        <begin position="360"/>
        <end position="390"/>
    </location>
</feature>